<reference evidence="14" key="1">
    <citation type="submission" date="2020-10" db="EMBL/GenBank/DDBJ databases">
        <authorList>
            <person name="Gilroy R."/>
        </authorList>
    </citation>
    <scope>NUCLEOTIDE SEQUENCE</scope>
    <source>
        <strain evidence="14">10669</strain>
    </source>
</reference>
<dbReference type="AlphaFoldDB" id="A0A9D1T1Y8"/>
<dbReference type="SUPFAM" id="SSF55083">
    <property type="entry name" value="6-hydroxymethyl-7,8-dihydropterin pyrophosphokinase, HPPK"/>
    <property type="match status" value="1"/>
</dbReference>
<comment type="pathway">
    <text evidence="1">Cofactor biosynthesis; tetrahydrofolate biosynthesis; 2-amino-4-hydroxy-6-hydroxymethyl-7,8-dihydropteridine diphosphate from 7,8-dihydroneopterin triphosphate: step 4/4.</text>
</comment>
<evidence type="ECO:0000256" key="11">
    <source>
        <dbReference type="ARBA" id="ARBA00029766"/>
    </source>
</evidence>
<evidence type="ECO:0000256" key="7">
    <source>
        <dbReference type="ARBA" id="ARBA00022777"/>
    </source>
</evidence>
<dbReference type="GO" id="GO:0005524">
    <property type="term" value="F:ATP binding"/>
    <property type="evidence" value="ECO:0007669"/>
    <property type="project" value="UniProtKB-KW"/>
</dbReference>
<dbReference type="EMBL" id="DVOG01000086">
    <property type="protein sequence ID" value="HIV04181.1"/>
    <property type="molecule type" value="Genomic_DNA"/>
</dbReference>
<evidence type="ECO:0000256" key="3">
    <source>
        <dbReference type="ARBA" id="ARBA00013253"/>
    </source>
</evidence>
<feature type="domain" description="7,8-dihydro-6-hydroxymethylpterin-pyrophosphokinase" evidence="13">
    <location>
        <begin position="13"/>
        <end position="140"/>
    </location>
</feature>
<dbReference type="GO" id="GO:0003848">
    <property type="term" value="F:2-amino-4-hydroxy-6-hydroxymethyldihydropteridine diphosphokinase activity"/>
    <property type="evidence" value="ECO:0007669"/>
    <property type="project" value="UniProtKB-EC"/>
</dbReference>
<evidence type="ECO:0000256" key="4">
    <source>
        <dbReference type="ARBA" id="ARBA00016218"/>
    </source>
</evidence>
<sequence>MSGFFPDARRPAVVALGSNLGDRAGTLEAALAELEARGNEIFARSSFCETKPVGYLDQPDFLNGVALVGVPAETSAEDFLRALLDVEKKFGRERSFPNAPRTLDLDLIFFGAETRATPFLTLPHPRWRERAFVTEPLEEMFRVLGPRLPACFRGKLPL</sequence>
<protein>
    <recommendedName>
        <fullName evidence="4">2-amino-4-hydroxy-6-hydroxymethyldihydropteridine pyrophosphokinase</fullName>
        <ecNumber evidence="3">2.7.6.3</ecNumber>
    </recommendedName>
    <alternativeName>
        <fullName evidence="11">6-hydroxymethyl-7,8-dihydropterin pyrophosphokinase</fullName>
    </alternativeName>
    <alternativeName>
        <fullName evidence="12">7,8-dihydro-6-hydroxymethylpterin-pyrophosphokinase</fullName>
    </alternativeName>
</protein>
<dbReference type="PANTHER" id="PTHR43071">
    <property type="entry name" value="2-AMINO-4-HYDROXY-6-HYDROXYMETHYLDIHYDROPTERIDINE PYROPHOSPHOKINASE"/>
    <property type="match status" value="1"/>
</dbReference>
<organism evidence="14 15">
    <name type="scientific">Candidatus Spyradosoma merdigallinarum</name>
    <dbReference type="NCBI Taxonomy" id="2840950"/>
    <lineage>
        <taxon>Bacteria</taxon>
        <taxon>Pseudomonadati</taxon>
        <taxon>Verrucomicrobiota</taxon>
        <taxon>Opitutia</taxon>
        <taxon>Opitutia incertae sedis</taxon>
        <taxon>Candidatus Spyradosoma</taxon>
    </lineage>
</organism>
<keyword evidence="6" id="KW-0547">Nucleotide-binding</keyword>
<keyword evidence="5 14" id="KW-0808">Transferase</keyword>
<keyword evidence="9" id="KW-0289">Folate biosynthesis</keyword>
<dbReference type="PANTHER" id="PTHR43071:SF1">
    <property type="entry name" value="2-AMINO-4-HYDROXY-6-HYDROXYMETHYLDIHYDROPTERIDINE PYROPHOSPHOKINASE"/>
    <property type="match status" value="1"/>
</dbReference>
<comment type="similarity">
    <text evidence="2">Belongs to the HPPK family.</text>
</comment>
<reference evidence="14" key="2">
    <citation type="journal article" date="2021" name="PeerJ">
        <title>Extensive microbial diversity within the chicken gut microbiome revealed by metagenomics and culture.</title>
        <authorList>
            <person name="Gilroy R."/>
            <person name="Ravi A."/>
            <person name="Getino M."/>
            <person name="Pursley I."/>
            <person name="Horton D.L."/>
            <person name="Alikhan N.F."/>
            <person name="Baker D."/>
            <person name="Gharbi K."/>
            <person name="Hall N."/>
            <person name="Watson M."/>
            <person name="Adriaenssens E.M."/>
            <person name="Foster-Nyarko E."/>
            <person name="Jarju S."/>
            <person name="Secka A."/>
            <person name="Antonio M."/>
            <person name="Oren A."/>
            <person name="Chaudhuri R.R."/>
            <person name="La Ragione R."/>
            <person name="Hildebrand F."/>
            <person name="Pallen M.J."/>
        </authorList>
    </citation>
    <scope>NUCLEOTIDE SEQUENCE</scope>
    <source>
        <strain evidence="14">10669</strain>
    </source>
</reference>
<dbReference type="NCBIfam" id="TIGR01498">
    <property type="entry name" value="folK"/>
    <property type="match status" value="1"/>
</dbReference>
<evidence type="ECO:0000256" key="6">
    <source>
        <dbReference type="ARBA" id="ARBA00022741"/>
    </source>
</evidence>
<dbReference type="GO" id="GO:0046656">
    <property type="term" value="P:folic acid biosynthetic process"/>
    <property type="evidence" value="ECO:0007669"/>
    <property type="project" value="UniProtKB-KW"/>
</dbReference>
<evidence type="ECO:0000256" key="1">
    <source>
        <dbReference type="ARBA" id="ARBA00005051"/>
    </source>
</evidence>
<name>A0A9D1T1Y8_9BACT</name>
<dbReference type="InterPro" id="IPR000550">
    <property type="entry name" value="Hppk"/>
</dbReference>
<dbReference type="Proteomes" id="UP000886812">
    <property type="component" value="Unassembled WGS sequence"/>
</dbReference>
<dbReference type="InterPro" id="IPR035907">
    <property type="entry name" value="Hppk_sf"/>
</dbReference>
<evidence type="ECO:0000256" key="9">
    <source>
        <dbReference type="ARBA" id="ARBA00022909"/>
    </source>
</evidence>
<gene>
    <name evidence="14" type="primary">folK</name>
    <name evidence="14" type="ORF">IAC75_03390</name>
</gene>
<keyword evidence="7" id="KW-0418">Kinase</keyword>
<dbReference type="GO" id="GO:0016301">
    <property type="term" value="F:kinase activity"/>
    <property type="evidence" value="ECO:0007669"/>
    <property type="project" value="UniProtKB-KW"/>
</dbReference>
<evidence type="ECO:0000256" key="8">
    <source>
        <dbReference type="ARBA" id="ARBA00022840"/>
    </source>
</evidence>
<accession>A0A9D1T1Y8</accession>
<evidence type="ECO:0000313" key="14">
    <source>
        <dbReference type="EMBL" id="HIV04181.1"/>
    </source>
</evidence>
<proteinExistence type="inferred from homology"/>
<comment type="function">
    <text evidence="10">Catalyzes the transfer of pyrophosphate from adenosine triphosphate (ATP) to 6-hydroxymethyl-7,8-dihydropterin, an enzymatic step in folate biosynthesis pathway.</text>
</comment>
<keyword evidence="8" id="KW-0067">ATP-binding</keyword>
<evidence type="ECO:0000256" key="10">
    <source>
        <dbReference type="ARBA" id="ARBA00029409"/>
    </source>
</evidence>
<dbReference type="Pfam" id="PF01288">
    <property type="entry name" value="HPPK"/>
    <property type="match status" value="1"/>
</dbReference>
<evidence type="ECO:0000256" key="12">
    <source>
        <dbReference type="ARBA" id="ARBA00033413"/>
    </source>
</evidence>
<dbReference type="CDD" id="cd00483">
    <property type="entry name" value="HPPK"/>
    <property type="match status" value="1"/>
</dbReference>
<evidence type="ECO:0000259" key="13">
    <source>
        <dbReference type="Pfam" id="PF01288"/>
    </source>
</evidence>
<evidence type="ECO:0000313" key="15">
    <source>
        <dbReference type="Proteomes" id="UP000886812"/>
    </source>
</evidence>
<evidence type="ECO:0000256" key="2">
    <source>
        <dbReference type="ARBA" id="ARBA00005810"/>
    </source>
</evidence>
<dbReference type="EC" id="2.7.6.3" evidence="3"/>
<dbReference type="Gene3D" id="3.30.70.560">
    <property type="entry name" value="7,8-Dihydro-6-hydroxymethylpterin-pyrophosphokinase HPPK"/>
    <property type="match status" value="1"/>
</dbReference>
<comment type="caution">
    <text evidence="14">The sequence shown here is derived from an EMBL/GenBank/DDBJ whole genome shotgun (WGS) entry which is preliminary data.</text>
</comment>
<evidence type="ECO:0000256" key="5">
    <source>
        <dbReference type="ARBA" id="ARBA00022679"/>
    </source>
</evidence>